<dbReference type="NCBIfam" id="TIGR01782">
    <property type="entry name" value="TonB-Xanth-Caul"/>
    <property type="match status" value="1"/>
</dbReference>
<sequence>MKIWRSALLISASTLAASQAFAQAVGQDQADAPAASQASLSGEPAEDAIVVTGIRSSLERAAEVKQNAVQVVDSIVAEDIGKLPDPTTAAALQRVPGVQVSNDRDNELSNVKIRGLSDISTTVDGREVFTTTGRAFDLKDLPAQALKRVDVFKSQTADQIEGGVAGAIDLRLNKPFDFHKPTLVFNVRENYVTRLNRGNPQIGALATDRFDTGIGEIGVLVNATWSHAANERSNSNLGNRRSSAGNPINQGNYLIPEVSRNMPNVGSVTRWQANAALQWQATPSLQAYVDGLYTYFRTTSGFAGFNPSPFVSGKDLTLSNVVATDDCFDARVTAGGTNPNIINNADGTHSLQPFTVQTVCNVKSVRFNNIIINQNSSSIRLTQRNKMVGGGLRYDQDGTKLNFDLAYETSESFNEGINAEAGQRVPWVDVETDVDGGPSFTVGDQYPMNTDLYLRNSFNQNFTLNTGSLIQARLDGEQDFDGILSKIRTGFRFARREAVSQNVQQTNKIGELKQFGPNGCKNQEASQAEACLVSSLGLSPDFIGTIGYAPRLNGGTNFVGPNPAYLRSEEGRNELRALYGLALSQPDYDPTHEFDATETSYATYAMGDYDFPLGSDISLDGTVGVRVIKTDRTISSFRAEDNGDLTKVTAHTSDVDILPSATARVKFPGGFQLRAGYSRTMRRPDFGSLNPVRKLNYVGNPILINNGSQGNPDLKPQKSNSFDASAEYYFHSGFVALTGFYRTIQDRVVSSASQQQIDGENFIISTPRNVGSVKLKGIETSGQYFFDFLPGDLSGLGVLGAFTYVDSEIRGDDPLSGYPLQGVSKYNYTVGGVFDKGGLSARLVYTFRSKYYDGDITGSTNVRPYDQSRPVDDPYLPTLLTYTRPAGRLDFSIGYDVTPQFHIDVGGSNILRNETKTYIGQSFINGEVFGDETTYTIGVRVRL</sequence>
<dbReference type="InterPro" id="IPR036942">
    <property type="entry name" value="Beta-barrel_TonB_sf"/>
</dbReference>
<dbReference type="InterPro" id="IPR037066">
    <property type="entry name" value="Plug_dom_sf"/>
</dbReference>
<dbReference type="PANTHER" id="PTHR40980">
    <property type="entry name" value="PLUG DOMAIN-CONTAINING PROTEIN"/>
    <property type="match status" value="1"/>
</dbReference>
<dbReference type="PANTHER" id="PTHR40980:SF3">
    <property type="entry name" value="TONB-DEPENDENT RECEPTOR-LIKE BETA-BARREL DOMAIN-CONTAINING PROTEIN"/>
    <property type="match status" value="1"/>
</dbReference>
<comment type="caution">
    <text evidence="8">The sequence shown here is derived from an EMBL/GenBank/DDBJ whole genome shotgun (WGS) entry which is preliminary data.</text>
</comment>
<dbReference type="Gene3D" id="2.40.170.20">
    <property type="entry name" value="TonB-dependent receptor, beta-barrel domain"/>
    <property type="match status" value="1"/>
</dbReference>
<keyword evidence="2 4" id="KW-0472">Membrane</keyword>
<keyword evidence="5" id="KW-0732">Signal</keyword>
<feature type="chain" id="PRO_5017202167" evidence="5">
    <location>
        <begin position="23"/>
        <end position="943"/>
    </location>
</feature>
<dbReference type="Gene3D" id="2.170.130.10">
    <property type="entry name" value="TonB-dependent receptor, plug domain"/>
    <property type="match status" value="1"/>
</dbReference>
<evidence type="ECO:0000259" key="6">
    <source>
        <dbReference type="Pfam" id="PF00593"/>
    </source>
</evidence>
<dbReference type="InterPro" id="IPR010104">
    <property type="entry name" value="TonB_rcpt_bac"/>
</dbReference>
<feature type="domain" description="TonB-dependent receptor plug" evidence="7">
    <location>
        <begin position="65"/>
        <end position="166"/>
    </location>
</feature>
<comment type="subcellular location">
    <subcellularLocation>
        <location evidence="1 4">Cell outer membrane</location>
    </subcellularLocation>
</comment>
<keyword evidence="8" id="KW-0675">Receptor</keyword>
<comment type="similarity">
    <text evidence="4">Belongs to the TonB-dependent receptor family.</text>
</comment>
<dbReference type="Pfam" id="PF00593">
    <property type="entry name" value="TonB_dep_Rec_b-barrel"/>
    <property type="match status" value="1"/>
</dbReference>
<evidence type="ECO:0000313" key="8">
    <source>
        <dbReference type="EMBL" id="RIA37106.1"/>
    </source>
</evidence>
<evidence type="ECO:0000256" key="3">
    <source>
        <dbReference type="ARBA" id="ARBA00023237"/>
    </source>
</evidence>
<name>A0A397NHU6_9SPHN</name>
<dbReference type="Pfam" id="PF07715">
    <property type="entry name" value="Plug"/>
    <property type="match status" value="1"/>
</dbReference>
<dbReference type="Proteomes" id="UP000266568">
    <property type="component" value="Unassembled WGS sequence"/>
</dbReference>
<dbReference type="GO" id="GO:0009279">
    <property type="term" value="C:cell outer membrane"/>
    <property type="evidence" value="ECO:0007669"/>
    <property type="project" value="UniProtKB-SubCell"/>
</dbReference>
<feature type="signal peptide" evidence="5">
    <location>
        <begin position="1"/>
        <end position="22"/>
    </location>
</feature>
<evidence type="ECO:0000256" key="4">
    <source>
        <dbReference type="RuleBase" id="RU003357"/>
    </source>
</evidence>
<evidence type="ECO:0000256" key="2">
    <source>
        <dbReference type="ARBA" id="ARBA00023136"/>
    </source>
</evidence>
<dbReference type="InterPro" id="IPR012910">
    <property type="entry name" value="Plug_dom"/>
</dbReference>
<keyword evidence="9" id="KW-1185">Reference proteome</keyword>
<organism evidence="8 9">
    <name type="scientific">Hephaestia caeni</name>
    <dbReference type="NCBI Taxonomy" id="645617"/>
    <lineage>
        <taxon>Bacteria</taxon>
        <taxon>Pseudomonadati</taxon>
        <taxon>Pseudomonadota</taxon>
        <taxon>Alphaproteobacteria</taxon>
        <taxon>Sphingomonadales</taxon>
        <taxon>Sphingomonadaceae</taxon>
        <taxon>Hephaestia</taxon>
    </lineage>
</organism>
<reference evidence="8 9" key="1">
    <citation type="submission" date="2018-08" db="EMBL/GenBank/DDBJ databases">
        <title>Genomic Encyclopedia of Type Strains, Phase IV (KMG-IV): sequencing the most valuable type-strain genomes for metagenomic binning, comparative biology and taxonomic classification.</title>
        <authorList>
            <person name="Goeker M."/>
        </authorList>
    </citation>
    <scope>NUCLEOTIDE SEQUENCE [LARGE SCALE GENOMIC DNA]</scope>
    <source>
        <strain evidence="8 9">DSM 25527</strain>
    </source>
</reference>
<evidence type="ECO:0000256" key="1">
    <source>
        <dbReference type="ARBA" id="ARBA00004442"/>
    </source>
</evidence>
<keyword evidence="4" id="KW-0798">TonB box</keyword>
<dbReference type="AlphaFoldDB" id="A0A397NHU6"/>
<dbReference type="OrthoDB" id="5476657at2"/>
<proteinExistence type="inferred from homology"/>
<dbReference type="InterPro" id="IPR000531">
    <property type="entry name" value="Beta-barrel_TonB"/>
</dbReference>
<feature type="domain" description="TonB-dependent receptor-like beta-barrel" evidence="6">
    <location>
        <begin position="424"/>
        <end position="910"/>
    </location>
</feature>
<evidence type="ECO:0000313" key="9">
    <source>
        <dbReference type="Proteomes" id="UP000266568"/>
    </source>
</evidence>
<keyword evidence="3" id="KW-0998">Cell outer membrane</keyword>
<gene>
    <name evidence="8" type="ORF">DFR49_2981</name>
</gene>
<protein>
    <submittedName>
        <fullName evidence="8">TonB-dependent receptor</fullName>
    </submittedName>
</protein>
<dbReference type="RefSeq" id="WP_119037222.1">
    <property type="nucleotide sequence ID" value="NZ_QXDC01000004.1"/>
</dbReference>
<accession>A0A397NHU6</accession>
<evidence type="ECO:0000256" key="5">
    <source>
        <dbReference type="SAM" id="SignalP"/>
    </source>
</evidence>
<dbReference type="EMBL" id="QXDC01000004">
    <property type="protein sequence ID" value="RIA37106.1"/>
    <property type="molecule type" value="Genomic_DNA"/>
</dbReference>
<dbReference type="SUPFAM" id="SSF56935">
    <property type="entry name" value="Porins"/>
    <property type="match status" value="1"/>
</dbReference>
<evidence type="ECO:0000259" key="7">
    <source>
        <dbReference type="Pfam" id="PF07715"/>
    </source>
</evidence>